<dbReference type="InterPro" id="IPR007783">
    <property type="entry name" value="eIF3d"/>
</dbReference>
<evidence type="ECO:0000256" key="3">
    <source>
        <dbReference type="ARBA" id="ARBA00022884"/>
    </source>
</evidence>
<dbReference type="AlphaFoldDB" id="A0A9W7XJ40"/>
<organism evidence="6 7">
    <name type="scientific">Coemansia asiatica</name>
    <dbReference type="NCBI Taxonomy" id="1052880"/>
    <lineage>
        <taxon>Eukaryota</taxon>
        <taxon>Fungi</taxon>
        <taxon>Fungi incertae sedis</taxon>
        <taxon>Zoopagomycota</taxon>
        <taxon>Kickxellomycotina</taxon>
        <taxon>Kickxellomycetes</taxon>
        <taxon>Kickxellales</taxon>
        <taxon>Kickxellaceae</taxon>
        <taxon>Coemansia</taxon>
    </lineage>
</organism>
<name>A0A9W7XJ40_9FUNG</name>
<protein>
    <recommendedName>
        <fullName evidence="8">Eukaryotic translation initiation factor 3 subunit D</fullName>
    </recommendedName>
</protein>
<evidence type="ECO:0000313" key="6">
    <source>
        <dbReference type="EMBL" id="KAJ1643503.1"/>
    </source>
</evidence>
<evidence type="ECO:0000313" key="7">
    <source>
        <dbReference type="Proteomes" id="UP001145021"/>
    </source>
</evidence>
<gene>
    <name evidence="6" type="ORF">LPJ64_004729</name>
</gene>
<evidence type="ECO:0000256" key="5">
    <source>
        <dbReference type="SAM" id="MobiDB-lite"/>
    </source>
</evidence>
<dbReference type="GO" id="GO:0005852">
    <property type="term" value="C:eukaryotic translation initiation factor 3 complex"/>
    <property type="evidence" value="ECO:0007669"/>
    <property type="project" value="InterPro"/>
</dbReference>
<feature type="region of interest" description="Disordered" evidence="5">
    <location>
        <begin position="49"/>
        <end position="74"/>
    </location>
</feature>
<dbReference type="GO" id="GO:0003743">
    <property type="term" value="F:translation initiation factor activity"/>
    <property type="evidence" value="ECO:0007669"/>
    <property type="project" value="UniProtKB-KW"/>
</dbReference>
<evidence type="ECO:0000256" key="1">
    <source>
        <dbReference type="ARBA" id="ARBA00022490"/>
    </source>
</evidence>
<sequence>MSELPGFTLPSVFDNPKGWGPSNSKPTNVFSDIPYIPFSKGDKVTRVANWINPNENRDTRDGNRGRRQRDAGHQAYGSGTAAAFVYAADEDEESFSLVDNRGTAMRKIAVRAIQGNTRSGNAGGARGHARGGMQRLGHQVNNRFGGFRRRYGWRDAAAAQRSASVIASDDWKEIHEIQFSRMKDLSFDAGDAEDIGMYGSTGTWDHTLDRLSVRMDKAITASSVPRFNVSASDDPVLAEIAEKDSRVRVLATDTVIAALMAAMVSNSAWDVVVNRVGDRVFFDKRDGGPMDFAPVNENASPPPPSEAKDANAINGAAMLAREARDATRSLIAQATASKTVELERKNPFSDEEEKDFNAYRYRTFDLSAQESEQPCLMAIRTEVDGLTAEKSPRQLFIRALTQHDISATGAGGALDWRTRLDTQRGAIMATEMINNAGKLARWAFQALVSGADQIKIGYVVRANPRDSSRHTVLGFQSYRPLEFIANLGLSEYNAWGIIKALVDLCLELEEGRYVIMRDPNNPLIRIYSVPPGTFDENNEKAKEDEEDADNDDEADMV</sequence>
<keyword evidence="4" id="KW-0648">Protein biosynthesis</keyword>
<dbReference type="GO" id="GO:0003723">
    <property type="term" value="F:RNA binding"/>
    <property type="evidence" value="ECO:0007669"/>
    <property type="project" value="UniProtKB-KW"/>
</dbReference>
<keyword evidence="7" id="KW-1185">Reference proteome</keyword>
<feature type="region of interest" description="Disordered" evidence="5">
    <location>
        <begin position="1"/>
        <end position="26"/>
    </location>
</feature>
<feature type="compositionally biased region" description="Acidic residues" evidence="5">
    <location>
        <begin position="544"/>
        <end position="557"/>
    </location>
</feature>
<dbReference type="EMBL" id="JANBOH010000249">
    <property type="protein sequence ID" value="KAJ1643503.1"/>
    <property type="molecule type" value="Genomic_DNA"/>
</dbReference>
<dbReference type="PANTHER" id="PTHR12399:SF0">
    <property type="entry name" value="EUKARYOTIC TRANSLATION INITIATION FACTOR 3 SUBUNIT D"/>
    <property type="match status" value="1"/>
</dbReference>
<evidence type="ECO:0000256" key="2">
    <source>
        <dbReference type="ARBA" id="ARBA00022540"/>
    </source>
</evidence>
<feature type="region of interest" description="Disordered" evidence="5">
    <location>
        <begin position="529"/>
        <end position="557"/>
    </location>
</feature>
<keyword evidence="2" id="KW-0396">Initiation factor</keyword>
<evidence type="ECO:0000256" key="4">
    <source>
        <dbReference type="ARBA" id="ARBA00022917"/>
    </source>
</evidence>
<evidence type="ECO:0008006" key="8">
    <source>
        <dbReference type="Google" id="ProtNLM"/>
    </source>
</evidence>
<dbReference type="PANTHER" id="PTHR12399">
    <property type="entry name" value="EUKARYOTIC TRANSLATION INITIATION FACTOR 3 SUBUNIT 7"/>
    <property type="match status" value="1"/>
</dbReference>
<keyword evidence="3" id="KW-0694">RNA-binding</keyword>
<dbReference type="Pfam" id="PF05091">
    <property type="entry name" value="eIF-3_zeta"/>
    <property type="match status" value="1"/>
</dbReference>
<comment type="caution">
    <text evidence="6">The sequence shown here is derived from an EMBL/GenBank/DDBJ whole genome shotgun (WGS) entry which is preliminary data.</text>
</comment>
<proteinExistence type="predicted"/>
<keyword evidence="1" id="KW-0963">Cytoplasm</keyword>
<reference evidence="6" key="1">
    <citation type="submission" date="2022-07" db="EMBL/GenBank/DDBJ databases">
        <title>Phylogenomic reconstructions and comparative analyses of Kickxellomycotina fungi.</title>
        <authorList>
            <person name="Reynolds N.K."/>
            <person name="Stajich J.E."/>
            <person name="Barry K."/>
            <person name="Grigoriev I.V."/>
            <person name="Crous P."/>
            <person name="Smith M.E."/>
        </authorList>
    </citation>
    <scope>NUCLEOTIDE SEQUENCE</scope>
    <source>
        <strain evidence="6">NBRC 105413</strain>
    </source>
</reference>
<accession>A0A9W7XJ40</accession>
<dbReference type="Proteomes" id="UP001145021">
    <property type="component" value="Unassembled WGS sequence"/>
</dbReference>
<dbReference type="PIRSF" id="PIRSF016281">
    <property type="entry name" value="EIF-3_zeta"/>
    <property type="match status" value="1"/>
</dbReference>
<feature type="compositionally biased region" description="Basic and acidic residues" evidence="5">
    <location>
        <begin position="55"/>
        <end position="72"/>
    </location>
</feature>